<keyword evidence="9" id="KW-0143">Chaperone</keyword>
<dbReference type="PROSITE" id="PS00297">
    <property type="entry name" value="HSP70_1"/>
    <property type="match status" value="1"/>
</dbReference>
<dbReference type="Pfam" id="PF00092">
    <property type="entry name" value="VWA"/>
    <property type="match status" value="1"/>
</dbReference>
<evidence type="ECO:0000256" key="9">
    <source>
        <dbReference type="ARBA" id="ARBA00023186"/>
    </source>
</evidence>
<dbReference type="EMBL" id="JBJIAA010000001">
    <property type="protein sequence ID" value="MFL0249096.1"/>
    <property type="molecule type" value="Genomic_DNA"/>
</dbReference>
<protein>
    <recommendedName>
        <fullName evidence="3">Chaperone protein DnaK</fullName>
    </recommendedName>
    <alternativeName>
        <fullName evidence="4">Chaperone protein dnaK</fullName>
    </alternativeName>
    <alternativeName>
        <fullName evidence="12">HSP70</fullName>
    </alternativeName>
    <alternativeName>
        <fullName evidence="11">Heat shock 70 kDa protein</fullName>
    </alternativeName>
    <alternativeName>
        <fullName evidence="10">Heat shock protein 70</fullName>
    </alternativeName>
</protein>
<sequence>MKYSLGIDLGTTFSVVSVIDEKGIPKVLNNSEGKTLTPSVIYFGEEDVLVGEEAKEMQAMGDENVASFFKRNMGDEYFGINFRGDYYNSEKLSTILLKKLKRDAEAALKTQVEDAVITVPAYFNNSQREATINAGKAAGLNVLSILNEPTAAAIAYGMRNDAIEKNLLVYDLGGGTFDVTLVHIDEASIEVLGTDGDHELGGKDWDDRVAVYIGQKFFEKTGINPLDDMESYNDILVKSENVKKQLSTREKCQVNICYGEFKETFEFTREILEGITGDLLERTKRLSEDVLKNAGLSWQKLSGVLPVGGSTRMPMVIEYIKNISGKDVVAGINVDEAVSIGAAIEASRQAKLDGKNVFTLGSYKRTEDVMSHSLGMAAISKDGTKYINSIIIPKNKKIPCKETRPYVIRTGRNRKNLLDVYMLQGESEDIQKCSILGKYTFSNIEHESSKQAVIDIEYAYNKNGVVTVSAVQRKTGKKLSLSIEKCEDDLQWLYDEPKEEEEKIHKSIVIAMDLSGSMRGVPLENAVLAAKNFISEVDMNNSEIGIVAFANKDEIVMDLTKDEKSIIEAIENLNSVKVGTSTTSEPFSKAYEMLRNVDGDSYIVVLTDGQWYGKKDVVGIANKCKADGIEIAAIGFGSAKKEFLDSIATCRENSIFTEATKLTQSFSKIARVISKTSGSLKLFQGYGQKSNSLNLLK</sequence>
<evidence type="ECO:0000256" key="3">
    <source>
        <dbReference type="ARBA" id="ARBA00014415"/>
    </source>
</evidence>
<reference evidence="15 16" key="1">
    <citation type="submission" date="2024-11" db="EMBL/GenBank/DDBJ databases">
        <authorList>
            <person name="Heng Y.C."/>
            <person name="Lim A.C.H."/>
            <person name="Lee J.K.Y."/>
            <person name="Kittelmann S."/>
        </authorList>
    </citation>
    <scope>NUCLEOTIDE SEQUENCE [LARGE SCALE GENOMIC DNA]</scope>
    <source>
        <strain evidence="15 16">WILCCON 0114</strain>
    </source>
</reference>
<dbReference type="CDD" id="cd24029">
    <property type="entry name" value="ASKHA_NBD_HSP70_DnaK_HscA_HscC"/>
    <property type="match status" value="1"/>
</dbReference>
<keyword evidence="5" id="KW-0597">Phosphoprotein</keyword>
<comment type="caution">
    <text evidence="15">The sequence shown here is derived from an EMBL/GenBank/DDBJ whole genome shotgun (WGS) entry which is preliminary data.</text>
</comment>
<feature type="domain" description="VWFA" evidence="14">
    <location>
        <begin position="507"/>
        <end position="676"/>
    </location>
</feature>
<dbReference type="Gene3D" id="3.30.420.40">
    <property type="match status" value="2"/>
</dbReference>
<organism evidence="15 16">
    <name type="scientific">Clostridium neuense</name>
    <dbReference type="NCBI Taxonomy" id="1728934"/>
    <lineage>
        <taxon>Bacteria</taxon>
        <taxon>Bacillati</taxon>
        <taxon>Bacillota</taxon>
        <taxon>Clostridia</taxon>
        <taxon>Eubacteriales</taxon>
        <taxon>Clostridiaceae</taxon>
        <taxon>Clostridium</taxon>
    </lineage>
</organism>
<dbReference type="PRINTS" id="PR00301">
    <property type="entry name" value="HEATSHOCK70"/>
</dbReference>
<dbReference type="PROSITE" id="PS50234">
    <property type="entry name" value="VWFA"/>
    <property type="match status" value="1"/>
</dbReference>
<gene>
    <name evidence="15" type="ORF">ACJDT4_01565</name>
</gene>
<accession>A0ABW8T983</accession>
<evidence type="ECO:0000256" key="11">
    <source>
        <dbReference type="ARBA" id="ARBA00030945"/>
    </source>
</evidence>
<evidence type="ECO:0000256" key="7">
    <source>
        <dbReference type="ARBA" id="ARBA00022840"/>
    </source>
</evidence>
<dbReference type="Pfam" id="PF00012">
    <property type="entry name" value="HSP70"/>
    <property type="match status" value="2"/>
</dbReference>
<comment type="similarity">
    <text evidence="2 13">Belongs to the heat shock protein 70 family.</text>
</comment>
<dbReference type="SUPFAM" id="SSF100920">
    <property type="entry name" value="Heat shock protein 70kD (HSP70), peptide-binding domain"/>
    <property type="match status" value="1"/>
</dbReference>
<evidence type="ECO:0000256" key="12">
    <source>
        <dbReference type="ARBA" id="ARBA00033103"/>
    </source>
</evidence>
<dbReference type="PANTHER" id="PTHR19375">
    <property type="entry name" value="HEAT SHOCK PROTEIN 70KDA"/>
    <property type="match status" value="1"/>
</dbReference>
<evidence type="ECO:0000256" key="13">
    <source>
        <dbReference type="RuleBase" id="RU003322"/>
    </source>
</evidence>
<proteinExistence type="inferred from homology"/>
<dbReference type="Gene3D" id="3.90.640.10">
    <property type="entry name" value="Actin, Chain A, domain 4"/>
    <property type="match status" value="1"/>
</dbReference>
<evidence type="ECO:0000313" key="16">
    <source>
        <dbReference type="Proteomes" id="UP001623592"/>
    </source>
</evidence>
<dbReference type="InterPro" id="IPR029047">
    <property type="entry name" value="HSP70_peptide-bd_sf"/>
</dbReference>
<dbReference type="PROSITE" id="PS00329">
    <property type="entry name" value="HSP70_2"/>
    <property type="match status" value="1"/>
</dbReference>
<comment type="function">
    <text evidence="1">Acts as a chaperone.</text>
</comment>
<evidence type="ECO:0000256" key="2">
    <source>
        <dbReference type="ARBA" id="ARBA00007381"/>
    </source>
</evidence>
<evidence type="ECO:0000256" key="5">
    <source>
        <dbReference type="ARBA" id="ARBA00022553"/>
    </source>
</evidence>
<evidence type="ECO:0000256" key="8">
    <source>
        <dbReference type="ARBA" id="ARBA00023016"/>
    </source>
</evidence>
<keyword evidence="16" id="KW-1185">Reference proteome</keyword>
<keyword evidence="6 13" id="KW-0547">Nucleotide-binding</keyword>
<evidence type="ECO:0000259" key="14">
    <source>
        <dbReference type="PROSITE" id="PS50234"/>
    </source>
</evidence>
<dbReference type="SMART" id="SM00327">
    <property type="entry name" value="VWA"/>
    <property type="match status" value="1"/>
</dbReference>
<dbReference type="InterPro" id="IPR013126">
    <property type="entry name" value="Hsp_70_fam"/>
</dbReference>
<dbReference type="Proteomes" id="UP001623592">
    <property type="component" value="Unassembled WGS sequence"/>
</dbReference>
<dbReference type="Gene3D" id="2.60.34.10">
    <property type="entry name" value="Substrate Binding Domain Of DNAk, Chain A, domain 1"/>
    <property type="match status" value="1"/>
</dbReference>
<evidence type="ECO:0000313" key="15">
    <source>
        <dbReference type="EMBL" id="MFL0249096.1"/>
    </source>
</evidence>
<evidence type="ECO:0000256" key="10">
    <source>
        <dbReference type="ARBA" id="ARBA00030019"/>
    </source>
</evidence>
<dbReference type="InterPro" id="IPR043129">
    <property type="entry name" value="ATPase_NBD"/>
</dbReference>
<dbReference type="RefSeq" id="WP_406785770.1">
    <property type="nucleotide sequence ID" value="NZ_JBJIAA010000001.1"/>
</dbReference>
<dbReference type="InterPro" id="IPR018181">
    <property type="entry name" value="Heat_shock_70_CS"/>
</dbReference>
<dbReference type="SUPFAM" id="SSF53300">
    <property type="entry name" value="vWA-like"/>
    <property type="match status" value="1"/>
</dbReference>
<name>A0ABW8T983_9CLOT</name>
<keyword evidence="8" id="KW-0346">Stress response</keyword>
<dbReference type="InterPro" id="IPR002035">
    <property type="entry name" value="VWF_A"/>
</dbReference>
<dbReference type="SUPFAM" id="SSF53067">
    <property type="entry name" value="Actin-like ATPase domain"/>
    <property type="match status" value="2"/>
</dbReference>
<keyword evidence="7 13" id="KW-0067">ATP-binding</keyword>
<dbReference type="Gene3D" id="3.40.50.410">
    <property type="entry name" value="von Willebrand factor, type A domain"/>
    <property type="match status" value="1"/>
</dbReference>
<dbReference type="CDD" id="cd00198">
    <property type="entry name" value="vWFA"/>
    <property type="match status" value="1"/>
</dbReference>
<evidence type="ECO:0000256" key="4">
    <source>
        <dbReference type="ARBA" id="ARBA00017249"/>
    </source>
</evidence>
<dbReference type="InterPro" id="IPR036465">
    <property type="entry name" value="vWFA_dom_sf"/>
</dbReference>
<evidence type="ECO:0000256" key="1">
    <source>
        <dbReference type="ARBA" id="ARBA00002290"/>
    </source>
</evidence>
<evidence type="ECO:0000256" key="6">
    <source>
        <dbReference type="ARBA" id="ARBA00022741"/>
    </source>
</evidence>